<comment type="function">
    <text evidence="1">Component of the ESCRT-II complex (endosomal sorting complex required for transport II), which is required for multivesicular body (MVB) formation and sorting of endosomal cargo proteins into MVBs.</text>
</comment>
<dbReference type="AlphaFoldDB" id="A0A292PXA9"/>
<gene>
    <name evidence="3" type="ORF">GSTUAT00004523001</name>
</gene>
<comment type="subunit">
    <text evidence="1">Component of the endosomal sorting complex required for transport II (ESCRT-II).</text>
</comment>
<keyword evidence="1" id="KW-0653">Protein transport</keyword>
<feature type="region of interest" description="Disordered" evidence="2">
    <location>
        <begin position="64"/>
        <end position="89"/>
    </location>
</feature>
<sequence length="349" mass="37535">MAVSLRDLPLVSSDLPPQQLLEIIRGESPAPTSISCKSGLIGDKVLHEPLKKALIQRKWLLQNAPLGPTPRQSGNDGAPNGGGASGLTNVNGGTVTGGVVGIAGFESAGLNVRKKNEAAIRRAFEDLEALMGRAKEMVSLAEEFSTRLSSTPTLANREAKAALRNTTQVLGIVTKDMLTSATSGTNSSSSDKASDLYLSALARQVAEFLADDARVNLWAIYNGTRGIELIPPSDLEKATGLFEKLKLSLRVRRFRSGLLAVHEARSSDAETVRRIIEWVAGPGWGRGVTAAQATERFRWSIGVAAGELEMAEERSALCREVLEELVCRGERGAAMWESYFRIFETSEDA</sequence>
<dbReference type="GO" id="GO:0032266">
    <property type="term" value="F:phosphatidylinositol-3-phosphate binding"/>
    <property type="evidence" value="ECO:0007669"/>
    <property type="project" value="UniProtKB-UniRule"/>
</dbReference>
<dbReference type="EMBL" id="LN891022">
    <property type="protein sequence ID" value="CUS11421.1"/>
    <property type="molecule type" value="Genomic_DNA"/>
</dbReference>
<dbReference type="PANTHER" id="PTHR13128:SF12">
    <property type="entry name" value="VACUOLAR PROTEIN-SORTING-ASSOCIATED PROTEIN 36"/>
    <property type="match status" value="1"/>
</dbReference>
<dbReference type="GO" id="GO:0000814">
    <property type="term" value="C:ESCRT II complex"/>
    <property type="evidence" value="ECO:0007669"/>
    <property type="project" value="UniProtKB-UniRule"/>
</dbReference>
<dbReference type="InterPro" id="IPR036390">
    <property type="entry name" value="WH_DNA-bd_sf"/>
</dbReference>
<name>A0A292PXA9_9PEZI</name>
<dbReference type="InterPro" id="IPR036388">
    <property type="entry name" value="WH-like_DNA-bd_sf"/>
</dbReference>
<accession>A0A292PXA9</accession>
<reference evidence="3" key="1">
    <citation type="submission" date="2015-10" db="EMBL/GenBank/DDBJ databases">
        <authorList>
            <person name="Regsiter A."/>
            <person name="william w."/>
        </authorList>
    </citation>
    <scope>NUCLEOTIDE SEQUENCE</scope>
    <source>
        <strain evidence="3">Montdore</strain>
    </source>
</reference>
<keyword evidence="1" id="KW-0967">Endosome</keyword>
<dbReference type="GO" id="GO:0031902">
    <property type="term" value="C:late endosome membrane"/>
    <property type="evidence" value="ECO:0007669"/>
    <property type="project" value="UniProtKB-UniRule"/>
</dbReference>
<comment type="subcellular location">
    <subcellularLocation>
        <location evidence="1">Cytoplasm</location>
    </subcellularLocation>
    <subcellularLocation>
        <location evidence="1">Endosome</location>
    </subcellularLocation>
</comment>
<dbReference type="GO" id="GO:0043130">
    <property type="term" value="F:ubiquitin binding"/>
    <property type="evidence" value="ECO:0007669"/>
    <property type="project" value="UniProtKB-UniRule"/>
</dbReference>
<dbReference type="GO" id="GO:0043328">
    <property type="term" value="P:protein transport to vacuole involved in ubiquitin-dependent protein catabolic process via the multivesicular body sorting pathway"/>
    <property type="evidence" value="ECO:0007669"/>
    <property type="project" value="UniProtKB-UniRule"/>
</dbReference>
<keyword evidence="4" id="KW-1185">Reference proteome</keyword>
<comment type="similarity">
    <text evidence="1">Belongs to the VPS36 family.</text>
</comment>
<keyword evidence="1" id="KW-0963">Cytoplasm</keyword>
<evidence type="ECO:0000313" key="3">
    <source>
        <dbReference type="EMBL" id="CUS11421.1"/>
    </source>
</evidence>
<evidence type="ECO:0000313" key="4">
    <source>
        <dbReference type="Proteomes" id="UP001412239"/>
    </source>
</evidence>
<dbReference type="Gene3D" id="6.10.140.260">
    <property type="match status" value="1"/>
</dbReference>
<dbReference type="Pfam" id="PF04157">
    <property type="entry name" value="EAP30"/>
    <property type="match status" value="1"/>
</dbReference>
<dbReference type="InterPro" id="IPR037855">
    <property type="entry name" value="Vps36"/>
</dbReference>
<dbReference type="InterPro" id="IPR040608">
    <property type="entry name" value="Snf8/Vps36"/>
</dbReference>
<protein>
    <recommendedName>
        <fullName evidence="1">Vacuolar protein-sorting-associated protein 36</fullName>
    </recommendedName>
    <alternativeName>
        <fullName evidence="1">ESCRT-II complex subunit VPS36</fullName>
    </alternativeName>
</protein>
<dbReference type="PANTHER" id="PTHR13128">
    <property type="entry name" value="VACUOLAR PROTEIN-SORTING-ASSOCIATED PROTEIN 36"/>
    <property type="match status" value="1"/>
</dbReference>
<dbReference type="Gene3D" id="1.10.10.10">
    <property type="entry name" value="Winged helix-like DNA-binding domain superfamily/Winged helix DNA-binding domain"/>
    <property type="match status" value="2"/>
</dbReference>
<dbReference type="Proteomes" id="UP001412239">
    <property type="component" value="Unassembled WGS sequence"/>
</dbReference>
<evidence type="ECO:0000256" key="1">
    <source>
        <dbReference type="RuleBase" id="RU367095"/>
    </source>
</evidence>
<evidence type="ECO:0000256" key="2">
    <source>
        <dbReference type="SAM" id="MobiDB-lite"/>
    </source>
</evidence>
<dbReference type="SUPFAM" id="SSF46785">
    <property type="entry name" value="Winged helix' DNA-binding domain"/>
    <property type="match status" value="1"/>
</dbReference>
<proteinExistence type="inferred from homology"/>
<organism evidence="3 4">
    <name type="scientific">Tuber aestivum</name>
    <name type="common">summer truffle</name>
    <dbReference type="NCBI Taxonomy" id="59557"/>
    <lineage>
        <taxon>Eukaryota</taxon>
        <taxon>Fungi</taxon>
        <taxon>Dikarya</taxon>
        <taxon>Ascomycota</taxon>
        <taxon>Pezizomycotina</taxon>
        <taxon>Pezizomycetes</taxon>
        <taxon>Pezizales</taxon>
        <taxon>Tuberaceae</taxon>
        <taxon>Tuber</taxon>
    </lineage>
</organism>
<keyword evidence="1" id="KW-0813">Transport</keyword>